<reference evidence="1" key="1">
    <citation type="submission" date="2019-08" db="EMBL/GenBank/DDBJ databases">
        <title>The complete genome of Acinetobacter defluvii strain WCHAD010030.</title>
        <authorList>
            <person name="Hu Y."/>
            <person name="Qin J."/>
            <person name="Feng Y."/>
            <person name="Zong Z."/>
        </authorList>
    </citation>
    <scope>NUCLEOTIDE SEQUENCE</scope>
    <source>
        <strain evidence="1">WCHA30</strain>
        <plasmid evidence="1">p1_010030</plasmid>
    </source>
</reference>
<protein>
    <submittedName>
        <fullName evidence="1">Uncharacterized protein</fullName>
    </submittedName>
</protein>
<dbReference type="OrthoDB" id="6683333at2"/>
<geneLocation type="plasmid" evidence="1 2">
    <name>p1_010030</name>
</geneLocation>
<keyword evidence="2" id="KW-1185">Reference proteome</keyword>
<dbReference type="AlphaFoldDB" id="A0A2S2F8B7"/>
<evidence type="ECO:0000313" key="1">
    <source>
        <dbReference type="EMBL" id="AWL27148.1"/>
    </source>
</evidence>
<proteinExistence type="predicted"/>
<evidence type="ECO:0000313" key="2">
    <source>
        <dbReference type="Proteomes" id="UP000245977"/>
    </source>
</evidence>
<dbReference type="RefSeq" id="WP_065994785.1">
    <property type="nucleotide sequence ID" value="NZ_CP029389.2"/>
</dbReference>
<dbReference type="STRING" id="1871111.GCA_001704615_00904"/>
<sequence length="201" mass="23266">MVGDLDVLENYKHTFAFDGDEDALKAVFIRTIHELFNNTLHDIHYYGMPHLGSPMVVERFTKQDGLAVIRRPQDSDLIMRIIYANWRSMASKRGLTFLEFILTMLWANKWEIVRLYHSYARRDQYPKHVVEIDSPENFLTSRIFVLIDGSVDVNELRQLTPTLQRLVPANVVATVGIRMNIKPFSVGVVAAMKSYTVARFF</sequence>
<dbReference type="EMBL" id="CP029389">
    <property type="protein sequence ID" value="AWL27148.1"/>
    <property type="molecule type" value="Genomic_DNA"/>
</dbReference>
<accession>A0A2S2F8B7</accession>
<name>A0A2S2F8B7_9GAMM</name>
<organism evidence="1 2">
    <name type="scientific">Acinetobacter defluvii</name>
    <dbReference type="NCBI Taxonomy" id="1871111"/>
    <lineage>
        <taxon>Bacteria</taxon>
        <taxon>Pseudomonadati</taxon>
        <taxon>Pseudomonadota</taxon>
        <taxon>Gammaproteobacteria</taxon>
        <taxon>Moraxellales</taxon>
        <taxon>Moraxellaceae</taxon>
        <taxon>Acinetobacter</taxon>
    </lineage>
</organism>
<keyword evidence="1" id="KW-0614">Plasmid</keyword>
<dbReference type="KEGG" id="adv:DJ533_00240"/>
<gene>
    <name evidence="1" type="ORF">DJ533_00240</name>
</gene>
<dbReference type="Proteomes" id="UP000245977">
    <property type="component" value="Plasmid p1_010030"/>
</dbReference>